<dbReference type="CDD" id="cd01184">
    <property type="entry name" value="INT_C_like_1"/>
    <property type="match status" value="1"/>
</dbReference>
<dbReference type="Pfam" id="PF20172">
    <property type="entry name" value="DUF6538"/>
    <property type="match status" value="1"/>
</dbReference>
<dbReference type="Proteomes" id="UP000050471">
    <property type="component" value="Unassembled WGS sequence"/>
</dbReference>
<comment type="caution">
    <text evidence="4">The sequence shown here is derived from an EMBL/GenBank/DDBJ whole genome shotgun (WGS) entry which is preliminary data.</text>
</comment>
<evidence type="ECO:0000256" key="1">
    <source>
        <dbReference type="ARBA" id="ARBA00023125"/>
    </source>
</evidence>
<dbReference type="STRING" id="154981.AKJ29_12125"/>
<dbReference type="Gene3D" id="1.10.150.130">
    <property type="match status" value="1"/>
</dbReference>
<accession>A0A0P7KMQ8</accession>
<dbReference type="Gene3D" id="1.10.443.10">
    <property type="entry name" value="Intergrase catalytic core"/>
    <property type="match status" value="1"/>
</dbReference>
<keyword evidence="2" id="KW-0233">DNA recombination</keyword>
<dbReference type="GO" id="GO:0015074">
    <property type="term" value="P:DNA integration"/>
    <property type="evidence" value="ECO:0007669"/>
    <property type="project" value="InterPro"/>
</dbReference>
<protein>
    <recommendedName>
        <fullName evidence="3">DUF6538 domain-containing protein</fullName>
    </recommendedName>
</protein>
<organism evidence="4 5">
    <name type="scientific">Aliiroseovarius crassostreae</name>
    <dbReference type="NCBI Taxonomy" id="154981"/>
    <lineage>
        <taxon>Bacteria</taxon>
        <taxon>Pseudomonadati</taxon>
        <taxon>Pseudomonadota</taxon>
        <taxon>Alphaproteobacteria</taxon>
        <taxon>Rhodobacterales</taxon>
        <taxon>Paracoccaceae</taxon>
        <taxon>Aliiroseovarius</taxon>
    </lineage>
</organism>
<dbReference type="InterPro" id="IPR011010">
    <property type="entry name" value="DNA_brk_join_enz"/>
</dbReference>
<dbReference type="GO" id="GO:0006310">
    <property type="term" value="P:DNA recombination"/>
    <property type="evidence" value="ECO:0007669"/>
    <property type="project" value="UniProtKB-KW"/>
</dbReference>
<dbReference type="InterPro" id="IPR013762">
    <property type="entry name" value="Integrase-like_cat_sf"/>
</dbReference>
<keyword evidence="1" id="KW-0238">DNA-binding</keyword>
<dbReference type="GO" id="GO:0003677">
    <property type="term" value="F:DNA binding"/>
    <property type="evidence" value="ECO:0007669"/>
    <property type="project" value="UniProtKB-KW"/>
</dbReference>
<dbReference type="SUPFAM" id="SSF56349">
    <property type="entry name" value="DNA breaking-rejoining enzymes"/>
    <property type="match status" value="1"/>
</dbReference>
<dbReference type="InterPro" id="IPR046668">
    <property type="entry name" value="DUF6538"/>
</dbReference>
<name>A0A0P7KMQ8_9RHOB</name>
<dbReference type="AlphaFoldDB" id="A0A0P7KMQ8"/>
<keyword evidence="5" id="KW-1185">Reference proteome</keyword>
<dbReference type="EMBL" id="LKBA01000006">
    <property type="protein sequence ID" value="KPN63405.1"/>
    <property type="molecule type" value="Genomic_DNA"/>
</dbReference>
<gene>
    <name evidence="4" type="ORF">AKJ29_12125</name>
</gene>
<evidence type="ECO:0000313" key="4">
    <source>
        <dbReference type="EMBL" id="KPN63405.1"/>
    </source>
</evidence>
<sequence length="570" mass="64002">MRKMAETHHLQKRGQTWHFYRRVPTALVPVVGKTFVKKSLGTSDLKEAKILCNALNVQIDAEFAAAEAQGDGAPPPAPMSLAMLTEHLRQHIAGLDQRSAARLVSDPPETETEKAEMKQDAEIGLGVLKNRDDPRGDEWVASVFDKVTAQAGASLSNKEVVSGFTEVVRRGLMELQHRKLDRLQDDHGAGPHDPLFDAKKPPAMTFGDLCDVYWNVRSAELAANQTNEKRGDRIAGEIALLREALGKDTSLTEITYDRIQEFRALIARVPTNRNKIYPGLTLQQQIDRAEKAGKNTLSIQSQRLYLRCLHDVLEAGRVRNFMPSNPATGVKPLQKEKETDAEKRLPWEMDQVRGFFDGKFYHLCASDLASYTKKDRAWRFWMPLLMLYSGARPNEIAQLHCDDVRQTDAGKWYFSLSDEDGKTLKTGSSRRRVPLHPELIKIGFLEFVEARRKKNGQKEPRIFSELKPDKYGSLAAYASKRIRDTFIPEEITLKDKQTFYSLRHNVRDALRRVKAPADTLLAVCGWSPAGKAVSDDYGDGGNPDLHAEYVDAITYPGLDLAFLHGVGGKL</sequence>
<evidence type="ECO:0000259" key="3">
    <source>
        <dbReference type="Pfam" id="PF20172"/>
    </source>
</evidence>
<feature type="domain" description="DUF6538" evidence="3">
    <location>
        <begin position="9"/>
        <end position="67"/>
    </location>
</feature>
<evidence type="ECO:0000313" key="5">
    <source>
        <dbReference type="Proteomes" id="UP000050471"/>
    </source>
</evidence>
<proteinExistence type="predicted"/>
<dbReference type="InterPro" id="IPR010998">
    <property type="entry name" value="Integrase_recombinase_N"/>
</dbReference>
<evidence type="ECO:0000256" key="2">
    <source>
        <dbReference type="ARBA" id="ARBA00023172"/>
    </source>
</evidence>
<reference evidence="4 5" key="1">
    <citation type="submission" date="2015-09" db="EMBL/GenBank/DDBJ databases">
        <title>Draft genome sequence of Aliiroseovarius crassostreae CV919-312TSm, the causative agent of Roseovarius Oyster Disease (formerly Juvenile Oyster Disease).</title>
        <authorList>
            <person name="Kessner L."/>
            <person name="Spinard E."/>
            <person name="Nelson D."/>
        </authorList>
    </citation>
    <scope>NUCLEOTIDE SEQUENCE [LARGE SCALE GENOMIC DNA]</scope>
    <source>
        <strain evidence="4 5">CV919-312</strain>
    </source>
</reference>